<dbReference type="STRING" id="408074.SAMN05660909_04388"/>
<dbReference type="OrthoDB" id="5933722at2"/>
<feature type="transmembrane region" description="Helical" evidence="6">
    <location>
        <begin position="676"/>
        <end position="700"/>
    </location>
</feature>
<evidence type="ECO:0000313" key="9">
    <source>
        <dbReference type="EMBL" id="SEA96120.1"/>
    </source>
</evidence>
<dbReference type="InterPro" id="IPR025857">
    <property type="entry name" value="MacB_PCD"/>
</dbReference>
<dbReference type="GO" id="GO:0005886">
    <property type="term" value="C:plasma membrane"/>
    <property type="evidence" value="ECO:0007669"/>
    <property type="project" value="UniProtKB-SubCell"/>
</dbReference>
<evidence type="ECO:0000256" key="2">
    <source>
        <dbReference type="ARBA" id="ARBA00022475"/>
    </source>
</evidence>
<keyword evidence="10" id="KW-1185">Reference proteome</keyword>
<feature type="domain" description="MacB-like periplasmic core" evidence="8">
    <location>
        <begin position="527"/>
        <end position="596"/>
    </location>
</feature>
<reference evidence="10" key="1">
    <citation type="submission" date="2016-10" db="EMBL/GenBank/DDBJ databases">
        <authorList>
            <person name="Varghese N."/>
            <person name="Submissions S."/>
        </authorList>
    </citation>
    <scope>NUCLEOTIDE SEQUENCE [LARGE SCALE GENOMIC DNA]</scope>
    <source>
        <strain evidence="10">DSM 23920</strain>
    </source>
</reference>
<evidence type="ECO:0000256" key="5">
    <source>
        <dbReference type="ARBA" id="ARBA00023136"/>
    </source>
</evidence>
<evidence type="ECO:0000259" key="8">
    <source>
        <dbReference type="Pfam" id="PF12704"/>
    </source>
</evidence>
<evidence type="ECO:0000256" key="3">
    <source>
        <dbReference type="ARBA" id="ARBA00022692"/>
    </source>
</evidence>
<dbReference type="PANTHER" id="PTHR30572">
    <property type="entry name" value="MEMBRANE COMPONENT OF TRANSPORTER-RELATED"/>
    <property type="match status" value="1"/>
</dbReference>
<keyword evidence="5 6" id="KW-0472">Membrane</keyword>
<dbReference type="GO" id="GO:0022857">
    <property type="term" value="F:transmembrane transporter activity"/>
    <property type="evidence" value="ECO:0007669"/>
    <property type="project" value="TreeGrafter"/>
</dbReference>
<organism evidence="9 10">
    <name type="scientific">Chitinophaga terrae</name>
    <name type="common">ex Kim and Jung 2007</name>
    <dbReference type="NCBI Taxonomy" id="408074"/>
    <lineage>
        <taxon>Bacteria</taxon>
        <taxon>Pseudomonadati</taxon>
        <taxon>Bacteroidota</taxon>
        <taxon>Chitinophagia</taxon>
        <taxon>Chitinophagales</taxon>
        <taxon>Chitinophagaceae</taxon>
        <taxon>Chitinophaga</taxon>
    </lineage>
</organism>
<evidence type="ECO:0000259" key="7">
    <source>
        <dbReference type="Pfam" id="PF02687"/>
    </source>
</evidence>
<dbReference type="Pfam" id="PF12704">
    <property type="entry name" value="MacB_PCD"/>
    <property type="match status" value="2"/>
</dbReference>
<comment type="subcellular location">
    <subcellularLocation>
        <location evidence="1">Cell membrane</location>
        <topology evidence="1">Multi-pass membrane protein</topology>
    </subcellularLocation>
</comment>
<dbReference type="InterPro" id="IPR003838">
    <property type="entry name" value="ABC3_permease_C"/>
</dbReference>
<keyword evidence="2" id="KW-1003">Cell membrane</keyword>
<feature type="transmembrane region" description="Helical" evidence="6">
    <location>
        <begin position="762"/>
        <end position="782"/>
    </location>
</feature>
<dbReference type="AlphaFoldDB" id="A0A1H4FH18"/>
<dbReference type="PANTHER" id="PTHR30572:SF18">
    <property type="entry name" value="ABC-TYPE MACROLIDE FAMILY EXPORT SYSTEM PERMEASE COMPONENT 2"/>
    <property type="match status" value="1"/>
</dbReference>
<feature type="transmembrane region" description="Helical" evidence="6">
    <location>
        <begin position="420"/>
        <end position="444"/>
    </location>
</feature>
<feature type="transmembrane region" description="Helical" evidence="6">
    <location>
        <begin position="21"/>
        <end position="42"/>
    </location>
</feature>
<feature type="domain" description="ABC3 transporter permease C-terminal" evidence="7">
    <location>
        <begin position="288"/>
        <end position="400"/>
    </location>
</feature>
<dbReference type="Proteomes" id="UP000199656">
    <property type="component" value="Unassembled WGS sequence"/>
</dbReference>
<evidence type="ECO:0000256" key="4">
    <source>
        <dbReference type="ARBA" id="ARBA00022989"/>
    </source>
</evidence>
<name>A0A1H4FH18_9BACT</name>
<gene>
    <name evidence="9" type="ORF">SAMN05660909_04388</name>
</gene>
<dbReference type="EMBL" id="FNRL01000024">
    <property type="protein sequence ID" value="SEA96120.1"/>
    <property type="molecule type" value="Genomic_DNA"/>
</dbReference>
<feature type="transmembrane region" description="Helical" evidence="6">
    <location>
        <begin position="728"/>
        <end position="747"/>
    </location>
</feature>
<feature type="transmembrane region" description="Helical" evidence="6">
    <location>
        <begin position="376"/>
        <end position="399"/>
    </location>
</feature>
<sequence length="799" mass="88436">MLYSYIKIAFRNLRRNKLFSILNVLGLSAGMACSILIFLWVADERSYDRFHKDASHIYRITAQVNDIKSAVVPVPLAMAVKEAFPEVKMVTRVVPLQSMVTIGARKFEDKQILYADSNFLQLFSFPMANGGPAPLFKDPGTVLLTESGARKYFGSPENAIGKTLHIDNDYTGNDLMVTAILKDIPVNSHLQFDMVLPIQLYERTINLSQGWGNYDLYSYILFAPAFNPTKNAIAGMEKRIMQLHEQLDDSHTKATLRLQALTDIHLSPGLMLDVAGQGNRQQVNTFSLVAIFILLIACINFMNLSTALSAGKAKEVGLRKAIGAKRSQLVFQFLTEAILLSFISLGLGLALAWLLTPLFNQLTGKAITLPFLSVNWVGMLIGGVLLLGLIAGSYPSLLLSSFLPVKVLKGAKVMHGNRSFFRSSLIVVQFSIAVILIISTIVVYRQLTYIQKRDIGFNKNDLVYAPIPRIGDLVQHCQALKTAVAGKAGLEDVTFISHLPTDLTTGTKFVNWEGKDPLSQPLFCQMWVDYHFAQTFKMQLVSGRFFREDAVADKNNLVVNEAALKILGVDANSALGKKVTIGGAPAGEIVGVLKDFNFKPVQQPIQPLLLRNANDGNFNGNNGYVVVRTGLNKLPRVEAGLQAAFQKTFGDFPFTMGFISQDLEHLYLTEQRMGKLFNIFSVLAILVSCLGLFGLTTYATQQRIREIGIRKVLGASVTSIVGMLSKDFILLVLLALLIGFPLAYWMMQRWLSHFVYHISIEWWIFVVAGISAILVAFLTMSFQSVKAARANPVKSLKAE</sequence>
<keyword evidence="3 6" id="KW-0812">Transmembrane</keyword>
<evidence type="ECO:0000256" key="1">
    <source>
        <dbReference type="ARBA" id="ARBA00004651"/>
    </source>
</evidence>
<feature type="domain" description="MacB-like periplasmic core" evidence="8">
    <location>
        <begin position="20"/>
        <end position="208"/>
    </location>
</feature>
<dbReference type="Pfam" id="PF02687">
    <property type="entry name" value="FtsX"/>
    <property type="match status" value="2"/>
</dbReference>
<feature type="domain" description="ABC3 transporter permease C-terminal" evidence="7">
    <location>
        <begin position="678"/>
        <end position="792"/>
    </location>
</feature>
<proteinExistence type="predicted"/>
<evidence type="ECO:0000256" key="6">
    <source>
        <dbReference type="SAM" id="Phobius"/>
    </source>
</evidence>
<feature type="transmembrane region" description="Helical" evidence="6">
    <location>
        <begin position="329"/>
        <end position="356"/>
    </location>
</feature>
<dbReference type="PROSITE" id="PS51257">
    <property type="entry name" value="PROKAR_LIPOPROTEIN"/>
    <property type="match status" value="1"/>
</dbReference>
<feature type="transmembrane region" description="Helical" evidence="6">
    <location>
        <begin position="286"/>
        <end position="308"/>
    </location>
</feature>
<protein>
    <submittedName>
        <fullName evidence="9">Duplicated orphan permease</fullName>
    </submittedName>
</protein>
<accession>A0A1H4FH18</accession>
<dbReference type="RefSeq" id="WP_089764214.1">
    <property type="nucleotide sequence ID" value="NZ_BKAT01000043.1"/>
</dbReference>
<keyword evidence="4 6" id="KW-1133">Transmembrane helix</keyword>
<dbReference type="InterPro" id="IPR050250">
    <property type="entry name" value="Macrolide_Exporter_MacB"/>
</dbReference>
<evidence type="ECO:0000313" key="10">
    <source>
        <dbReference type="Proteomes" id="UP000199656"/>
    </source>
</evidence>